<proteinExistence type="predicted"/>
<name>A0ACB0EX41_RANTA</name>
<evidence type="ECO:0000313" key="1">
    <source>
        <dbReference type="EMBL" id="CAI9705290.1"/>
    </source>
</evidence>
<reference evidence="1" key="1">
    <citation type="submission" date="2023-05" db="EMBL/GenBank/DDBJ databases">
        <authorList>
            <consortium name="ELIXIR-Norway"/>
        </authorList>
    </citation>
    <scope>NUCLEOTIDE SEQUENCE</scope>
</reference>
<dbReference type="Proteomes" id="UP001162501">
    <property type="component" value="Chromosome 28"/>
</dbReference>
<evidence type="ECO:0000313" key="2">
    <source>
        <dbReference type="Proteomes" id="UP001162501"/>
    </source>
</evidence>
<protein>
    <submittedName>
        <fullName evidence="1">Uncharacterized protein</fullName>
    </submittedName>
</protein>
<dbReference type="EMBL" id="OX596112">
    <property type="protein sequence ID" value="CAI9705290.1"/>
    <property type="molecule type" value="Genomic_DNA"/>
</dbReference>
<sequence length="123" mass="12950">MLTEQPPTGSSLLSCPASFLSLLRVSRKPGDTEEISLQNPSCIVTRQNREGALGAQTPGVYKSCQMPSASAGGVEAGAGAKWSPGRKGAKVLNKSPFAMHLAPGQVEQAIVKESKGSWKCFYL</sequence>
<organism evidence="1 2">
    <name type="scientific">Rangifer tarandus platyrhynchus</name>
    <name type="common">Svalbard reindeer</name>
    <dbReference type="NCBI Taxonomy" id="3082113"/>
    <lineage>
        <taxon>Eukaryota</taxon>
        <taxon>Metazoa</taxon>
        <taxon>Chordata</taxon>
        <taxon>Craniata</taxon>
        <taxon>Vertebrata</taxon>
        <taxon>Euteleostomi</taxon>
        <taxon>Mammalia</taxon>
        <taxon>Eutheria</taxon>
        <taxon>Laurasiatheria</taxon>
        <taxon>Artiodactyla</taxon>
        <taxon>Ruminantia</taxon>
        <taxon>Pecora</taxon>
        <taxon>Cervidae</taxon>
        <taxon>Odocoileinae</taxon>
        <taxon>Rangifer</taxon>
    </lineage>
</organism>
<accession>A0ACB0EX41</accession>
<gene>
    <name evidence="1" type="ORF">MRATA1EN3_LOCUS16503</name>
</gene>